<dbReference type="RefSeq" id="WP_115146984.1">
    <property type="nucleotide sequence ID" value="NZ_QRAV01000007.1"/>
</dbReference>
<dbReference type="Proteomes" id="UP000255365">
    <property type="component" value="Unassembled WGS sequence"/>
</dbReference>
<protein>
    <submittedName>
        <fullName evidence="2">Uncharacterized protein</fullName>
    </submittedName>
</protein>
<sequence>MHAQNTIIFIGMAFGLFLLGYYIRKLILRALDRSYEAGLKERNGLHSQRIAALNSDLITSTQLRNREAQQLAELRAQLQSIKATPFTSTDYRDLTEITQFLALALQTWKALKGTEASQARAEQLIKVSRAMAYRVFHVVETASNLNAQPLDTQLIEWLDKRGTFNAEPELSSISFPHEADTEGYPHLRDALREALELDLNRQAVEMGLWPAGDAA</sequence>
<accession>A0A370SJS3</accession>
<comment type="caution">
    <text evidence="2">The sequence shown here is derived from an EMBL/GenBank/DDBJ whole genome shotgun (WGS) entry which is preliminary data.</text>
</comment>
<keyword evidence="1" id="KW-0812">Transmembrane</keyword>
<keyword evidence="1" id="KW-1133">Transmembrane helix</keyword>
<gene>
    <name evidence="2" type="ORF">DEU51_107134</name>
</gene>
<proteinExistence type="predicted"/>
<evidence type="ECO:0000313" key="3">
    <source>
        <dbReference type="Proteomes" id="UP000255365"/>
    </source>
</evidence>
<reference evidence="2 3" key="1">
    <citation type="submission" date="2018-07" db="EMBL/GenBank/DDBJ databases">
        <title>Genome sequencing of rice bacterial endophytes.</title>
        <authorList>
            <person name="Venturi V."/>
        </authorList>
    </citation>
    <scope>NUCLEOTIDE SEQUENCE [LARGE SCALE GENOMIC DNA]</scope>
    <source>
        <strain evidence="2 3">E2333</strain>
    </source>
</reference>
<organism evidence="2 3">
    <name type="scientific">Pseudomonas jessenii</name>
    <dbReference type="NCBI Taxonomy" id="77298"/>
    <lineage>
        <taxon>Bacteria</taxon>
        <taxon>Pseudomonadati</taxon>
        <taxon>Pseudomonadota</taxon>
        <taxon>Gammaproteobacteria</taxon>
        <taxon>Pseudomonadales</taxon>
        <taxon>Pseudomonadaceae</taxon>
        <taxon>Pseudomonas</taxon>
    </lineage>
</organism>
<dbReference type="EMBL" id="QRAV01000007">
    <property type="protein sequence ID" value="RDL19993.1"/>
    <property type="molecule type" value="Genomic_DNA"/>
</dbReference>
<keyword evidence="1" id="KW-0472">Membrane</keyword>
<name>A0A370SJS3_PSEJE</name>
<evidence type="ECO:0000256" key="1">
    <source>
        <dbReference type="SAM" id="Phobius"/>
    </source>
</evidence>
<feature type="transmembrane region" description="Helical" evidence="1">
    <location>
        <begin position="6"/>
        <end position="23"/>
    </location>
</feature>
<evidence type="ECO:0000313" key="2">
    <source>
        <dbReference type="EMBL" id="RDL19993.1"/>
    </source>
</evidence>
<dbReference type="AlphaFoldDB" id="A0A370SJS3"/>